<gene>
    <name evidence="9" type="ORF">H4W26_001258</name>
</gene>
<comment type="catalytic activity">
    <reaction evidence="1">
        <text>5-hydroxy-2-oxo-4-ureido-2,5-dihydro-1H-imidazole-5-carboxylate + H(+) = (S)-allantoin + CO2</text>
        <dbReference type="Rhea" id="RHEA:26301"/>
        <dbReference type="ChEBI" id="CHEBI:15378"/>
        <dbReference type="ChEBI" id="CHEBI:15678"/>
        <dbReference type="ChEBI" id="CHEBI:16526"/>
        <dbReference type="ChEBI" id="CHEBI:58639"/>
        <dbReference type="EC" id="4.1.1.97"/>
    </reaction>
</comment>
<dbReference type="EC" id="4.1.1.97" evidence="3"/>
<keyword evidence="10" id="KW-1185">Reference proteome</keyword>
<evidence type="ECO:0000259" key="8">
    <source>
        <dbReference type="Pfam" id="PF09349"/>
    </source>
</evidence>
<evidence type="ECO:0000256" key="7">
    <source>
        <dbReference type="SAM" id="MobiDB-lite"/>
    </source>
</evidence>
<comment type="pathway">
    <text evidence="2">Purine metabolism; urate degradation; (S)-allantoin from urate: step 3/3.</text>
</comment>
<reference evidence="9 10" key="1">
    <citation type="submission" date="2020-10" db="EMBL/GenBank/DDBJ databases">
        <title>Sequencing the genomes of 1000 actinobacteria strains.</title>
        <authorList>
            <person name="Klenk H.-P."/>
        </authorList>
    </citation>
    <scope>NUCLEOTIDE SEQUENCE [LARGE SCALE GENOMIC DNA]</scope>
    <source>
        <strain evidence="9 10">DSM 15474</strain>
    </source>
</reference>
<dbReference type="RefSeq" id="WP_192591245.1">
    <property type="nucleotide sequence ID" value="NZ_JADBEE010000001.1"/>
</dbReference>
<evidence type="ECO:0000256" key="3">
    <source>
        <dbReference type="ARBA" id="ARBA00012257"/>
    </source>
</evidence>
<feature type="region of interest" description="Disordered" evidence="7">
    <location>
        <begin position="63"/>
        <end position="95"/>
    </location>
</feature>
<evidence type="ECO:0000256" key="6">
    <source>
        <dbReference type="ARBA" id="ARBA00023239"/>
    </source>
</evidence>
<dbReference type="PANTHER" id="PTHR43466">
    <property type="entry name" value="2-OXO-4-HYDROXY-4-CARBOXY-5-UREIDOIMIDAZOLINE DECARBOXYLASE-RELATED"/>
    <property type="match status" value="1"/>
</dbReference>
<dbReference type="GO" id="GO:0051997">
    <property type="term" value="F:2-oxo-4-hydroxy-4-carboxy-5-ureidoimidazoline decarboxylase activity"/>
    <property type="evidence" value="ECO:0007669"/>
    <property type="project" value="UniProtKB-EC"/>
</dbReference>
<feature type="compositionally biased region" description="Basic and acidic residues" evidence="7">
    <location>
        <begin position="78"/>
        <end position="87"/>
    </location>
</feature>
<comment type="caution">
    <text evidence="9">The sequence shown here is derived from an EMBL/GenBank/DDBJ whole genome shotgun (WGS) entry which is preliminary data.</text>
</comment>
<protein>
    <recommendedName>
        <fullName evidence="3">2-oxo-4-hydroxy-4-carboxy-5-ureidoimidazoline decarboxylase</fullName>
        <ecNumber evidence="3">4.1.1.97</ecNumber>
    </recommendedName>
</protein>
<evidence type="ECO:0000256" key="1">
    <source>
        <dbReference type="ARBA" id="ARBA00001163"/>
    </source>
</evidence>
<dbReference type="EMBL" id="JADBEE010000001">
    <property type="protein sequence ID" value="MBE1514503.1"/>
    <property type="molecule type" value="Genomic_DNA"/>
</dbReference>
<keyword evidence="6 9" id="KW-0456">Lyase</keyword>
<organism evidence="9 10">
    <name type="scientific">Nesterenkonia halotolerans</name>
    <dbReference type="NCBI Taxonomy" id="225325"/>
    <lineage>
        <taxon>Bacteria</taxon>
        <taxon>Bacillati</taxon>
        <taxon>Actinomycetota</taxon>
        <taxon>Actinomycetes</taxon>
        <taxon>Micrococcales</taxon>
        <taxon>Micrococcaceae</taxon>
        <taxon>Nesterenkonia</taxon>
    </lineage>
</organism>
<dbReference type="SUPFAM" id="SSF158694">
    <property type="entry name" value="UraD-Like"/>
    <property type="match status" value="1"/>
</dbReference>
<sequence>MKLSEFNEATPGELTETLAACAPIPSWRAAILARRPYDSVEELTTTAAELAQDWTDLEVDGALEHHPRIGEKVQGSSREAEASRREQGSLGADEAAQAEWVSANEAYEQRFDRIFLIRAAGRSDREMRTQLALRLQNTEEEEAVVRRQQLAEIAVLRLGQVVS</sequence>
<dbReference type="NCBIfam" id="TIGR03180">
    <property type="entry name" value="UraD_2"/>
    <property type="match status" value="1"/>
</dbReference>
<dbReference type="InterPro" id="IPR036778">
    <property type="entry name" value="OHCU_decarboxylase_sf"/>
</dbReference>
<evidence type="ECO:0000256" key="5">
    <source>
        <dbReference type="ARBA" id="ARBA00022793"/>
    </source>
</evidence>
<dbReference type="InterPro" id="IPR017595">
    <property type="entry name" value="OHCU_decarboxylase-2"/>
</dbReference>
<feature type="domain" description="Oxo-4-hydroxy-4-carboxy-5-ureidoimidazoline decarboxylase" evidence="8">
    <location>
        <begin position="7"/>
        <end position="158"/>
    </location>
</feature>
<accession>A0ABR9J686</accession>
<keyword evidence="5" id="KW-0210">Decarboxylase</keyword>
<dbReference type="PANTHER" id="PTHR43466:SF1">
    <property type="entry name" value="2-OXO-4-HYDROXY-4-CARBOXY-5-UREIDOIMIDAZOLINE DECARBOXYLASE-RELATED"/>
    <property type="match status" value="1"/>
</dbReference>
<dbReference type="Gene3D" id="1.10.3330.10">
    <property type="entry name" value="Oxo-4-hydroxy-4-carboxy-5-ureidoimidazoline decarboxylase"/>
    <property type="match status" value="1"/>
</dbReference>
<evidence type="ECO:0000256" key="4">
    <source>
        <dbReference type="ARBA" id="ARBA00022631"/>
    </source>
</evidence>
<evidence type="ECO:0000313" key="9">
    <source>
        <dbReference type="EMBL" id="MBE1514503.1"/>
    </source>
</evidence>
<evidence type="ECO:0000256" key="2">
    <source>
        <dbReference type="ARBA" id="ARBA00004754"/>
    </source>
</evidence>
<dbReference type="NCBIfam" id="NF010372">
    <property type="entry name" value="PRK13798.1"/>
    <property type="match status" value="1"/>
</dbReference>
<proteinExistence type="predicted"/>
<name>A0ABR9J686_9MICC</name>
<dbReference type="InterPro" id="IPR018020">
    <property type="entry name" value="OHCU_decarboxylase"/>
</dbReference>
<evidence type="ECO:0000313" key="10">
    <source>
        <dbReference type="Proteomes" id="UP000636579"/>
    </source>
</evidence>
<keyword evidence="4" id="KW-0659">Purine metabolism</keyword>
<dbReference type="Proteomes" id="UP000636579">
    <property type="component" value="Unassembled WGS sequence"/>
</dbReference>
<dbReference type="Pfam" id="PF09349">
    <property type="entry name" value="OHCU_decarbox"/>
    <property type="match status" value="1"/>
</dbReference>